<proteinExistence type="predicted"/>
<gene>
    <name evidence="1" type="ORF">IU449_03650</name>
</gene>
<dbReference type="Proteomes" id="UP000707731">
    <property type="component" value="Unassembled WGS sequence"/>
</dbReference>
<evidence type="ECO:0000313" key="1">
    <source>
        <dbReference type="EMBL" id="MBF6353651.1"/>
    </source>
</evidence>
<sequence>MRTSADSTAAALPDGLGGGGSGIPPAIAQAAEFVEGAYLRAAERYRQVAALCTQCADKLETTDEQFAGTLAALDVHRA</sequence>
<dbReference type="EMBL" id="JADLQN010000001">
    <property type="protein sequence ID" value="MBF6353651.1"/>
    <property type="molecule type" value="Genomic_DNA"/>
</dbReference>
<name>A0ABS0D5N0_9NOCA</name>
<comment type="caution">
    <text evidence="1">The sequence shown here is derived from an EMBL/GenBank/DDBJ whole genome shotgun (WGS) entry which is preliminary data.</text>
</comment>
<evidence type="ECO:0000313" key="2">
    <source>
        <dbReference type="Proteomes" id="UP000707731"/>
    </source>
</evidence>
<keyword evidence="2" id="KW-1185">Reference proteome</keyword>
<dbReference type="RefSeq" id="WP_195000531.1">
    <property type="nucleotide sequence ID" value="NZ_JADLQN010000001.1"/>
</dbReference>
<protein>
    <submittedName>
        <fullName evidence="1">Uncharacterized protein</fullName>
    </submittedName>
</protein>
<accession>A0ABS0D5N0</accession>
<organism evidence="1 2">
    <name type="scientific">Nocardia higoensis</name>
    <dbReference type="NCBI Taxonomy" id="228599"/>
    <lineage>
        <taxon>Bacteria</taxon>
        <taxon>Bacillati</taxon>
        <taxon>Actinomycetota</taxon>
        <taxon>Actinomycetes</taxon>
        <taxon>Mycobacteriales</taxon>
        <taxon>Nocardiaceae</taxon>
        <taxon>Nocardia</taxon>
    </lineage>
</organism>
<reference evidence="1 2" key="1">
    <citation type="submission" date="2020-10" db="EMBL/GenBank/DDBJ databases">
        <title>Identification of Nocardia species via Next-generation sequencing and recognition of intraspecies genetic diversity.</title>
        <authorList>
            <person name="Li P."/>
            <person name="Li P."/>
            <person name="Lu B."/>
        </authorList>
    </citation>
    <scope>NUCLEOTIDE SEQUENCE [LARGE SCALE GENOMIC DNA]</scope>
    <source>
        <strain evidence="1 2">BJ06-0143</strain>
    </source>
</reference>